<dbReference type="Pfam" id="PF13579">
    <property type="entry name" value="Glyco_trans_4_4"/>
    <property type="match status" value="1"/>
</dbReference>
<dbReference type="SUPFAM" id="SSF53756">
    <property type="entry name" value="UDP-Glycosyltransferase/glycogen phosphorylase"/>
    <property type="match status" value="1"/>
</dbReference>
<evidence type="ECO:0000313" key="3">
    <source>
        <dbReference type="EMBL" id="RAJ97571.1"/>
    </source>
</evidence>
<dbReference type="RefSeq" id="WP_111628551.1">
    <property type="nucleotide sequence ID" value="NZ_QLMC01000003.1"/>
</dbReference>
<keyword evidence="4" id="KW-1185">Reference proteome</keyword>
<feature type="domain" description="Glycosyl transferase family 1" evidence="1">
    <location>
        <begin position="230"/>
        <end position="388"/>
    </location>
</feature>
<proteinExistence type="predicted"/>
<dbReference type="EMBL" id="QLMC01000003">
    <property type="protein sequence ID" value="RAJ97571.1"/>
    <property type="molecule type" value="Genomic_DNA"/>
</dbReference>
<protein>
    <submittedName>
        <fullName evidence="3">Glycosyltransferase involved in cell wall biosynthesis</fullName>
    </submittedName>
</protein>
<dbReference type="OrthoDB" id="9811902at2"/>
<reference evidence="3 4" key="1">
    <citation type="submission" date="2018-06" db="EMBL/GenBank/DDBJ databases">
        <title>Genomic Encyclopedia of Archaeal and Bacterial Type Strains, Phase II (KMG-II): from individual species to whole genera.</title>
        <authorList>
            <person name="Goeker M."/>
        </authorList>
    </citation>
    <scope>NUCLEOTIDE SEQUENCE [LARGE SCALE GENOMIC DNA]</scope>
    <source>
        <strain evidence="3 4">DSM 21851</strain>
    </source>
</reference>
<gene>
    <name evidence="3" type="ORF">LX87_02473</name>
</gene>
<dbReference type="InterPro" id="IPR001296">
    <property type="entry name" value="Glyco_trans_1"/>
</dbReference>
<organism evidence="3 4">
    <name type="scientific">Larkinella arboricola</name>
    <dbReference type="NCBI Taxonomy" id="643671"/>
    <lineage>
        <taxon>Bacteria</taxon>
        <taxon>Pseudomonadati</taxon>
        <taxon>Bacteroidota</taxon>
        <taxon>Cytophagia</taxon>
        <taxon>Cytophagales</taxon>
        <taxon>Spirosomataceae</taxon>
        <taxon>Larkinella</taxon>
    </lineage>
</organism>
<evidence type="ECO:0000259" key="1">
    <source>
        <dbReference type="Pfam" id="PF00534"/>
    </source>
</evidence>
<comment type="caution">
    <text evidence="3">The sequence shown here is derived from an EMBL/GenBank/DDBJ whole genome shotgun (WGS) entry which is preliminary data.</text>
</comment>
<keyword evidence="3" id="KW-0808">Transferase</keyword>
<dbReference type="PANTHER" id="PTHR12526">
    <property type="entry name" value="GLYCOSYLTRANSFERASE"/>
    <property type="match status" value="1"/>
</dbReference>
<dbReference type="Proteomes" id="UP000248790">
    <property type="component" value="Unassembled WGS sequence"/>
</dbReference>
<dbReference type="InterPro" id="IPR028098">
    <property type="entry name" value="Glyco_trans_4-like_N"/>
</dbReference>
<evidence type="ECO:0000313" key="4">
    <source>
        <dbReference type="Proteomes" id="UP000248790"/>
    </source>
</evidence>
<dbReference type="AlphaFoldDB" id="A0A327WW83"/>
<dbReference type="Pfam" id="PF00534">
    <property type="entry name" value="Glycos_transf_1"/>
    <property type="match status" value="1"/>
</dbReference>
<sequence>MRILLLHQYYLPPHEAGGNRWNELCRLWAEQGHQLTVIAGMVHYNRGRKYEHCWGKWLVEENDIPGVRVVRTHVSEWHNVNWAGRLWAYSTFLFSGLWAGLFRVGTGYDVLIVTSPPLLLGLLGVVLSRWKRLPLVTEIRDLWPDTPVQMGILKPSFLIRAAYALENWLYNCSEKVVVLTPAFRQVLLERKGVAASKIGVIPNAADFQRTDQLTALFDRNGFRKEQGMEGFLWIVYAGAHGIANQLDLLVATAALLQDQPVRFLLIGDGMAKKTIRTEAERRSLQNIRFLDALPREVAFQYILASDVGIMTMQQLDIFKTIYANKMFEYMAARLPILTAIDGISRSVIERADAGMFVELRKPVEVAEKIRLYLNQPELRCRHGRNGYEYAKTHFDRKRLADEYLQCLADVPKNRKASD</sequence>
<feature type="domain" description="Glycosyltransferase subfamily 4-like N-terminal" evidence="2">
    <location>
        <begin position="18"/>
        <end position="203"/>
    </location>
</feature>
<name>A0A327WW83_LARAB</name>
<evidence type="ECO:0000259" key="2">
    <source>
        <dbReference type="Pfam" id="PF13579"/>
    </source>
</evidence>
<dbReference type="Gene3D" id="3.40.50.2000">
    <property type="entry name" value="Glycogen Phosphorylase B"/>
    <property type="match status" value="2"/>
</dbReference>
<accession>A0A327WW83</accession>
<dbReference type="CDD" id="cd03794">
    <property type="entry name" value="GT4_WbuB-like"/>
    <property type="match status" value="1"/>
</dbReference>
<dbReference type="GO" id="GO:0016757">
    <property type="term" value="F:glycosyltransferase activity"/>
    <property type="evidence" value="ECO:0007669"/>
    <property type="project" value="InterPro"/>
</dbReference>